<dbReference type="SUPFAM" id="SSF63380">
    <property type="entry name" value="Riboflavin synthase domain-like"/>
    <property type="match status" value="1"/>
</dbReference>
<proteinExistence type="inferred from homology"/>
<dbReference type="Gene3D" id="3.40.50.80">
    <property type="entry name" value="Nucleotide-binding domain of ferredoxin-NADP reductase (FNR) module"/>
    <property type="match status" value="1"/>
</dbReference>
<evidence type="ECO:0000256" key="1">
    <source>
        <dbReference type="ARBA" id="ARBA00035644"/>
    </source>
</evidence>
<dbReference type="Pfam" id="PF08021">
    <property type="entry name" value="FAD_binding_9"/>
    <property type="match status" value="1"/>
</dbReference>
<dbReference type="InterPro" id="IPR039374">
    <property type="entry name" value="SIP_fam"/>
</dbReference>
<dbReference type="PROSITE" id="PS51384">
    <property type="entry name" value="FAD_FR"/>
    <property type="match status" value="1"/>
</dbReference>
<evidence type="ECO:0000313" key="3">
    <source>
        <dbReference type="EMBL" id="WPU64584.1"/>
    </source>
</evidence>
<dbReference type="InterPro" id="IPR013113">
    <property type="entry name" value="SIP_FAD-bd"/>
</dbReference>
<dbReference type="EMBL" id="CP139487">
    <property type="protein sequence ID" value="WPU64584.1"/>
    <property type="molecule type" value="Genomic_DNA"/>
</dbReference>
<keyword evidence="4" id="KW-1185">Reference proteome</keyword>
<reference evidence="3 4" key="1">
    <citation type="submission" date="2023-11" db="EMBL/GenBank/DDBJ databases">
        <title>Peredibacter starrii A3.12.</title>
        <authorList>
            <person name="Mitchell R.J."/>
        </authorList>
    </citation>
    <scope>NUCLEOTIDE SEQUENCE [LARGE SCALE GENOMIC DNA]</scope>
    <source>
        <strain evidence="3 4">A3.12</strain>
    </source>
</reference>
<organism evidence="3 4">
    <name type="scientific">Peredibacter starrii</name>
    <dbReference type="NCBI Taxonomy" id="28202"/>
    <lineage>
        <taxon>Bacteria</taxon>
        <taxon>Pseudomonadati</taxon>
        <taxon>Bdellovibrionota</taxon>
        <taxon>Bacteriovoracia</taxon>
        <taxon>Bacteriovoracales</taxon>
        <taxon>Bacteriovoracaceae</taxon>
        <taxon>Peredibacter</taxon>
    </lineage>
</organism>
<dbReference type="GO" id="GO:0016491">
    <property type="term" value="F:oxidoreductase activity"/>
    <property type="evidence" value="ECO:0007669"/>
    <property type="project" value="InterPro"/>
</dbReference>
<evidence type="ECO:0000259" key="2">
    <source>
        <dbReference type="PROSITE" id="PS51384"/>
    </source>
</evidence>
<dbReference type="PANTHER" id="PTHR30157">
    <property type="entry name" value="FERRIC REDUCTASE, NADPH-DEPENDENT"/>
    <property type="match status" value="1"/>
</dbReference>
<sequence>MDKQPKRVSHELKVRTLTVKRITDVTPSIRRITLTGEELNGFVSSAPEDHVKVFFPLPGQTKPLIPTIIEGKPVLPEGAIGRDYTPRRYDPTSNELDLEFVLHKKGPASVWAAQAEVGQQLGIAGPRGSFIYPEFDWYLFIGDESAMPSFARRLEETPAGTKVIALLEIEDETQKYPFSTKAELNITWLSRNGKAKGDFMAFEEGLKNIELPKGEPLAIISGEMSVTKILKSTLIKSYNFKEENIKATGYWK</sequence>
<dbReference type="RefSeq" id="WP_321393639.1">
    <property type="nucleotide sequence ID" value="NZ_CP139487.1"/>
</dbReference>
<accession>A0AAX4HNQ9</accession>
<dbReference type="InterPro" id="IPR007037">
    <property type="entry name" value="SIP_rossman_dom"/>
</dbReference>
<feature type="domain" description="FAD-binding FR-type" evidence="2">
    <location>
        <begin position="12"/>
        <end position="133"/>
    </location>
</feature>
<gene>
    <name evidence="3" type="ORF">SOO65_17970</name>
</gene>
<protein>
    <submittedName>
        <fullName evidence="3">Siderophore-interacting protein</fullName>
    </submittedName>
</protein>
<dbReference type="CDD" id="cd06193">
    <property type="entry name" value="siderophore_interacting"/>
    <property type="match status" value="1"/>
</dbReference>
<dbReference type="PANTHER" id="PTHR30157:SF0">
    <property type="entry name" value="NADPH-DEPENDENT FERRIC-CHELATE REDUCTASE"/>
    <property type="match status" value="1"/>
</dbReference>
<dbReference type="InterPro" id="IPR017927">
    <property type="entry name" value="FAD-bd_FR_type"/>
</dbReference>
<name>A0AAX4HNQ9_9BACT</name>
<dbReference type="KEGG" id="psti:SOO65_17970"/>
<comment type="similarity">
    <text evidence="1">Belongs to the SIP oxidoreductase family.</text>
</comment>
<dbReference type="Pfam" id="PF04954">
    <property type="entry name" value="SIP"/>
    <property type="match status" value="1"/>
</dbReference>
<dbReference type="InterPro" id="IPR039261">
    <property type="entry name" value="FNR_nucleotide-bd"/>
</dbReference>
<dbReference type="Proteomes" id="UP001324634">
    <property type="component" value="Chromosome"/>
</dbReference>
<dbReference type="InterPro" id="IPR017938">
    <property type="entry name" value="Riboflavin_synthase-like_b-brl"/>
</dbReference>
<evidence type="ECO:0000313" key="4">
    <source>
        <dbReference type="Proteomes" id="UP001324634"/>
    </source>
</evidence>
<dbReference type="Gene3D" id="2.40.30.10">
    <property type="entry name" value="Translation factors"/>
    <property type="match status" value="1"/>
</dbReference>
<dbReference type="AlphaFoldDB" id="A0AAX4HNQ9"/>